<reference evidence="1" key="1">
    <citation type="journal article" date="2020" name="Nature">
        <title>Giant virus diversity and host interactions through global metagenomics.</title>
        <authorList>
            <person name="Schulz F."/>
            <person name="Roux S."/>
            <person name="Paez-Espino D."/>
            <person name="Jungbluth S."/>
            <person name="Walsh D.A."/>
            <person name="Denef V.J."/>
            <person name="McMahon K.D."/>
            <person name="Konstantinidis K.T."/>
            <person name="Eloe-Fadrosh E.A."/>
            <person name="Kyrpides N.C."/>
            <person name="Woyke T."/>
        </authorList>
    </citation>
    <scope>NUCLEOTIDE SEQUENCE</scope>
    <source>
        <strain evidence="1">GVMAG-M-3300025138-11</strain>
    </source>
</reference>
<name>A0A6C0IWB6_9ZZZZ</name>
<protein>
    <submittedName>
        <fullName evidence="1">Uncharacterized protein</fullName>
    </submittedName>
</protein>
<accession>A0A6C0IWB6</accession>
<evidence type="ECO:0000313" key="1">
    <source>
        <dbReference type="EMBL" id="QHT97382.1"/>
    </source>
</evidence>
<dbReference type="EMBL" id="MN740275">
    <property type="protein sequence ID" value="QHT97382.1"/>
    <property type="molecule type" value="Genomic_DNA"/>
</dbReference>
<dbReference type="AlphaFoldDB" id="A0A6C0IWB6"/>
<organism evidence="1">
    <name type="scientific">viral metagenome</name>
    <dbReference type="NCBI Taxonomy" id="1070528"/>
    <lineage>
        <taxon>unclassified sequences</taxon>
        <taxon>metagenomes</taxon>
        <taxon>organismal metagenomes</taxon>
    </lineage>
</organism>
<proteinExistence type="predicted"/>
<sequence length="222" mass="26476">MNPEERLHWEKHYKQNLLKNIIENDKRSIVFDYDHFKDDDLEKNIKLYSKQNNRIISEHNIIDIDTIKPTWGKGELHLCECELCFPTYKADICDCEACNGSLYDEKIMLDSYIEPCNYINCAKDCIKCEADIYISGFRQGCVVNTIKILLFEVENEDNKEEKLKLCGEIFKLLSEEDGQWLLKTETNFRIVVKQKLKEFYLIEGEKVAYKWYRDVFKERLKI</sequence>